<protein>
    <submittedName>
        <fullName evidence="2">Helix-turn-helix domain-containing protein</fullName>
    </submittedName>
</protein>
<dbReference type="EMBL" id="JAMCCK010000088">
    <property type="protein sequence ID" value="MCL3998878.1"/>
    <property type="molecule type" value="Genomic_DNA"/>
</dbReference>
<feature type="region of interest" description="Disordered" evidence="1">
    <location>
        <begin position="1"/>
        <end position="21"/>
    </location>
</feature>
<gene>
    <name evidence="2" type="ORF">M4438_36210</name>
</gene>
<evidence type="ECO:0000313" key="3">
    <source>
        <dbReference type="Proteomes" id="UP001202052"/>
    </source>
</evidence>
<organism evidence="2 3">
    <name type="scientific">Streptomyces lavenduligriseus</name>
    <dbReference type="NCBI Taxonomy" id="67315"/>
    <lineage>
        <taxon>Bacteria</taxon>
        <taxon>Bacillati</taxon>
        <taxon>Actinomycetota</taxon>
        <taxon>Actinomycetes</taxon>
        <taxon>Kitasatosporales</taxon>
        <taxon>Streptomycetaceae</taxon>
        <taxon>Streptomyces</taxon>
    </lineage>
</organism>
<comment type="caution">
    <text evidence="2">The sequence shown here is derived from an EMBL/GenBank/DDBJ whole genome shotgun (WGS) entry which is preliminary data.</text>
</comment>
<dbReference type="SUPFAM" id="SSF47413">
    <property type="entry name" value="lambda repressor-like DNA-binding domains"/>
    <property type="match status" value="1"/>
</dbReference>
<evidence type="ECO:0000256" key="1">
    <source>
        <dbReference type="SAM" id="MobiDB-lite"/>
    </source>
</evidence>
<feature type="compositionally biased region" description="Basic and acidic residues" evidence="1">
    <location>
        <begin position="7"/>
        <end position="21"/>
    </location>
</feature>
<accession>A0ABT0P7M1</accession>
<reference evidence="2 3" key="1">
    <citation type="submission" date="2022-05" db="EMBL/GenBank/DDBJ databases">
        <title>Genome Resource of Streptomyces lavenduligriseus GA1-1, a Strain with Broad-Spectrum Antifungal Activity against Phytopathogenic Fungi.</title>
        <authorList>
            <person name="Qi D."/>
        </authorList>
    </citation>
    <scope>NUCLEOTIDE SEQUENCE [LARGE SCALE GENOMIC DNA]</scope>
    <source>
        <strain evidence="2 3">GA1-1</strain>
    </source>
</reference>
<dbReference type="RefSeq" id="WP_249493437.1">
    <property type="nucleotide sequence ID" value="NZ_JAMCCK010000088.1"/>
</dbReference>
<dbReference type="CDD" id="cd00093">
    <property type="entry name" value="HTH_XRE"/>
    <property type="match status" value="1"/>
</dbReference>
<dbReference type="InterPro" id="IPR001387">
    <property type="entry name" value="Cro/C1-type_HTH"/>
</dbReference>
<dbReference type="Proteomes" id="UP001202052">
    <property type="component" value="Unassembled WGS sequence"/>
</dbReference>
<keyword evidence="3" id="KW-1185">Reference proteome</keyword>
<proteinExistence type="predicted"/>
<name>A0ABT0P7M1_9ACTN</name>
<dbReference type="InterPro" id="IPR010982">
    <property type="entry name" value="Lambda_DNA-bd_dom_sf"/>
</dbReference>
<dbReference type="Pfam" id="PF13560">
    <property type="entry name" value="HTH_31"/>
    <property type="match status" value="1"/>
</dbReference>
<evidence type="ECO:0000313" key="2">
    <source>
        <dbReference type="EMBL" id="MCL3998878.1"/>
    </source>
</evidence>
<sequence>MNPCPSDPHDPEPVPGDDHPPKRCAVPSVPHLATGALLRYCRIQANLSYQRVHKCTGISDRQLHGIELARRPLEEDVARTLLDLYGAGQEVQAVAALLSGGHVHEARDQAFQRGSWMMALMAASQGAVMLSTGPLRLAIGLATPAPPPPGRAQYRCRTTLLLHEPALNRIPVQQLARLIALIERRTLTVRVVPGGLSVPEGLLTEWSLTVGISGTSAAACQRRRLYVTHIPEQAPLARNGEPALPDRQMIQLAARHARSPQDSTYQLRQAAHRSRVRAALVDPAVARQA</sequence>